<protein>
    <submittedName>
        <fullName evidence="1">Uncharacterized protein</fullName>
    </submittedName>
</protein>
<proteinExistence type="predicted"/>
<name>A0A0L8FL45_OCTBM</name>
<dbReference type="EMBL" id="KQ429393">
    <property type="protein sequence ID" value="KOF65441.1"/>
    <property type="molecule type" value="Genomic_DNA"/>
</dbReference>
<organism evidence="1">
    <name type="scientific">Octopus bimaculoides</name>
    <name type="common">California two-spotted octopus</name>
    <dbReference type="NCBI Taxonomy" id="37653"/>
    <lineage>
        <taxon>Eukaryota</taxon>
        <taxon>Metazoa</taxon>
        <taxon>Spiralia</taxon>
        <taxon>Lophotrochozoa</taxon>
        <taxon>Mollusca</taxon>
        <taxon>Cephalopoda</taxon>
        <taxon>Coleoidea</taxon>
        <taxon>Octopodiformes</taxon>
        <taxon>Octopoda</taxon>
        <taxon>Incirrata</taxon>
        <taxon>Octopodidae</taxon>
        <taxon>Octopus</taxon>
    </lineage>
</organism>
<reference evidence="1" key="1">
    <citation type="submission" date="2015-07" db="EMBL/GenBank/DDBJ databases">
        <title>MeaNS - Measles Nucleotide Surveillance Program.</title>
        <authorList>
            <person name="Tran T."/>
            <person name="Druce J."/>
        </authorList>
    </citation>
    <scope>NUCLEOTIDE SEQUENCE</scope>
    <source>
        <strain evidence="1">UCB-OBI-ISO-001</strain>
        <tissue evidence="1">Gonad</tissue>
    </source>
</reference>
<evidence type="ECO:0000313" key="1">
    <source>
        <dbReference type="EMBL" id="KOF65441.1"/>
    </source>
</evidence>
<gene>
    <name evidence="1" type="ORF">OCBIM_22015490mg</name>
</gene>
<accession>A0A0L8FL45</accession>
<sequence length="68" mass="8059">MSSLMNELLICYEILTQMGIHLACHSNYFQRNIGFRLEITVFVNLLSPFIRYDLLNLLVYKYISRIAK</sequence>
<dbReference type="AlphaFoldDB" id="A0A0L8FL45"/>